<gene>
    <name evidence="4" type="ORF">V5799_006202</name>
</gene>
<dbReference type="EMBL" id="JARKHS020025819">
    <property type="protein sequence ID" value="KAK8767015.1"/>
    <property type="molecule type" value="Genomic_DNA"/>
</dbReference>
<keyword evidence="1" id="KW-0808">Transferase</keyword>
<dbReference type="GO" id="GO:0016772">
    <property type="term" value="F:transferase activity, transferring phosphorus-containing groups"/>
    <property type="evidence" value="ECO:0007669"/>
    <property type="project" value="InterPro"/>
</dbReference>
<evidence type="ECO:0000313" key="4">
    <source>
        <dbReference type="EMBL" id="KAK8767015.1"/>
    </source>
</evidence>
<evidence type="ECO:0000313" key="5">
    <source>
        <dbReference type="Proteomes" id="UP001321473"/>
    </source>
</evidence>
<dbReference type="GO" id="GO:0042350">
    <property type="term" value="P:GDP-L-fucose biosynthetic process"/>
    <property type="evidence" value="ECO:0007669"/>
    <property type="project" value="UniProtKB-ARBA"/>
</dbReference>
<comment type="caution">
    <text evidence="4">The sequence shown here is derived from an EMBL/GenBank/DDBJ whole genome shotgun (WGS) entry which is preliminary data.</text>
</comment>
<dbReference type="InterPro" id="IPR012887">
    <property type="entry name" value="GDP_fucose_pyrophosphorylase"/>
</dbReference>
<dbReference type="PANTHER" id="PTHR15045:SF1">
    <property type="entry name" value="FUCOSE-1-PHOSPHATE GUANYLYLTRANSFERASE"/>
    <property type="match status" value="1"/>
</dbReference>
<keyword evidence="2" id="KW-0547">Nucleotide-binding</keyword>
<dbReference type="PANTHER" id="PTHR15045">
    <property type="entry name" value="FUCOSE-1-PHOSPHATE GUANYLYLTRANSFERASE"/>
    <property type="match status" value="1"/>
</dbReference>
<protein>
    <recommendedName>
        <fullName evidence="3">GDP-fucose pyrophosphorylase domain-containing protein</fullName>
    </recommendedName>
</protein>
<dbReference type="Pfam" id="PF07959">
    <property type="entry name" value="Fucose_pyrophosphorylase"/>
    <property type="match status" value="1"/>
</dbReference>
<reference evidence="4 5" key="1">
    <citation type="journal article" date="2023" name="Arcadia Sci">
        <title>De novo assembly of a long-read Amblyomma americanum tick genome.</title>
        <authorList>
            <person name="Chou S."/>
            <person name="Poskanzer K.E."/>
            <person name="Rollins M."/>
            <person name="Thuy-Boun P.S."/>
        </authorList>
    </citation>
    <scope>NUCLEOTIDE SEQUENCE [LARGE SCALE GENOMIC DNA]</scope>
    <source>
        <strain evidence="4">F_SG_1</strain>
        <tissue evidence="4">Salivary glands</tissue>
    </source>
</reference>
<name>A0AAQ4DX25_AMBAM</name>
<sequence length="425" mass="47265">MELTVSSFMKSCLDSYEALRGKVPKTVGAAFWDAVVLSAADEDQASAFCVQISQRKEGNLIPLVQYHVFSDPPGQKIDSGGATLHVLEQLHKIYGDERLSQMRILLMHAGGQSKRLPSHSVLGKLFALLPIAAPTQIQMFDLKMAMYSPFLRKMKAGVFLTCSDDIETYTLPTSEGTVQASSWSFDKPGFTALAHPSPIAVGLTHGVYVLPKDVHCTSVCLTTECLEVLQKPTEKIMREKGAIFESKEGGSRTELAYTDSAFFFDYSVINKLLSFYNSVKPLTYEIDAYRDFLQLLGQRSKGHAMQASPGEAGDQLKVQDILRDFKLHVVVLPSSQFYHLGTMQEYIHNLCFSESFAEELQTTRFVHSRLVPCEISKPSSIFGVVMNSLVHPESTIPHSVVLEYCKFEVPVKLVYIPPCVKGMLQ</sequence>
<accession>A0AAQ4DX25</accession>
<evidence type="ECO:0000259" key="3">
    <source>
        <dbReference type="Pfam" id="PF07959"/>
    </source>
</evidence>
<proteinExistence type="predicted"/>
<evidence type="ECO:0000256" key="2">
    <source>
        <dbReference type="ARBA" id="ARBA00022741"/>
    </source>
</evidence>
<feature type="domain" description="GDP-fucose pyrophosphorylase" evidence="3">
    <location>
        <begin position="97"/>
        <end position="412"/>
    </location>
</feature>
<dbReference type="Proteomes" id="UP001321473">
    <property type="component" value="Unassembled WGS sequence"/>
</dbReference>
<keyword evidence="5" id="KW-1185">Reference proteome</keyword>
<evidence type="ECO:0000256" key="1">
    <source>
        <dbReference type="ARBA" id="ARBA00022679"/>
    </source>
</evidence>
<organism evidence="4 5">
    <name type="scientific">Amblyomma americanum</name>
    <name type="common">Lone star tick</name>
    <dbReference type="NCBI Taxonomy" id="6943"/>
    <lineage>
        <taxon>Eukaryota</taxon>
        <taxon>Metazoa</taxon>
        <taxon>Ecdysozoa</taxon>
        <taxon>Arthropoda</taxon>
        <taxon>Chelicerata</taxon>
        <taxon>Arachnida</taxon>
        <taxon>Acari</taxon>
        <taxon>Parasitiformes</taxon>
        <taxon>Ixodida</taxon>
        <taxon>Ixodoidea</taxon>
        <taxon>Ixodidae</taxon>
        <taxon>Amblyomminae</taxon>
        <taxon>Amblyomma</taxon>
    </lineage>
</organism>
<dbReference type="GO" id="GO:0000166">
    <property type="term" value="F:nucleotide binding"/>
    <property type="evidence" value="ECO:0007669"/>
    <property type="project" value="UniProtKB-KW"/>
</dbReference>
<dbReference type="AlphaFoldDB" id="A0AAQ4DX25"/>